<evidence type="ECO:0000313" key="1">
    <source>
        <dbReference type="EMBL" id="KAJ3554045.1"/>
    </source>
</evidence>
<keyword evidence="2" id="KW-1185">Reference proteome</keyword>
<name>A0ACC1T653_9APHY</name>
<proteinExistence type="predicted"/>
<organism evidence="1 2">
    <name type="scientific">Phlebia brevispora</name>
    <dbReference type="NCBI Taxonomy" id="194682"/>
    <lineage>
        <taxon>Eukaryota</taxon>
        <taxon>Fungi</taxon>
        <taxon>Dikarya</taxon>
        <taxon>Basidiomycota</taxon>
        <taxon>Agaricomycotina</taxon>
        <taxon>Agaricomycetes</taxon>
        <taxon>Polyporales</taxon>
        <taxon>Meruliaceae</taxon>
        <taxon>Phlebia</taxon>
    </lineage>
</organism>
<gene>
    <name evidence="1" type="ORF">NM688_g3306</name>
</gene>
<sequence length="807" mass="85428">MLFKNSFNALLGVFGVLGLLASTCWRRGPILDAKHSAPRRVILCSLFYVPVLRRVYTKGIAAFNSDPATYQVFRNVMSFGAVGDGSTDDTAAINNAISSGDRCGLGCNSTTTAPAIIYFPPGVYKVSTPLIAIYQTQFIGDARNPPTLLADPSFNGIAVIDADPYIANGQYYDNTDNFFRSVRNFIIDLRQVPGSATGIHWQVSQGTSLINIVFQMSTAGGTQHVGIFMENGSGGFLGDLVFNGGNIGATFGNQQFTVRNLTFNNPVTAVRSPLRRSRKPHANVLEDKRDLELGVGFAIAQGDISHTGNQGVGAEAIIDAVVTNTSVFVQNAGPTNGVLQGSLVLNNVQLTNVPVAVGVANGATVLAGGTISIDTWVQGNVWAGTGTSGTFTQDYVASISKPASVLDSAGRIFGKSHPQYVDYAPSDFVSVRSQGAAGDGQTDDTAAIQSVFDQFAGCKIIFFDAGTYIVTDTIAIPAGTQVVGEAWSVIMGSGNAFFDYNNPRAVVQVGESGSTGLIEITDMIFTTQGPAAGAIIVEWNVHEPEGQQGGAGTWDTHLIIGGIAGSDLQAANCPTDGSGGNSCFSDFLGIHLTTGSTAYLEGMWVWLADHDLDTPGNDQISLWSGRGLFSESQGPVWLIGTASEHHIIYEYYLRGAANHYIGLAQTETPYFQPNPVPPAPLIPNPTYDPTDVGTVNGDAWAFTVENSQDILVFGAGFYSAFQVCAHVPPSSEPVTDYLALQDYSTTCQDTQTCQEQIVNVDSASSIAFYSLTTIHTTYQLSVDGQGVIPEADNSDAFASTVSVWTSS</sequence>
<reference evidence="1" key="1">
    <citation type="submission" date="2022-07" db="EMBL/GenBank/DDBJ databases">
        <title>Genome Sequence of Phlebia brevispora.</title>
        <authorList>
            <person name="Buettner E."/>
        </authorList>
    </citation>
    <scope>NUCLEOTIDE SEQUENCE</scope>
    <source>
        <strain evidence="1">MPL23</strain>
    </source>
</reference>
<dbReference type="EMBL" id="JANHOG010000470">
    <property type="protein sequence ID" value="KAJ3554045.1"/>
    <property type="molecule type" value="Genomic_DNA"/>
</dbReference>
<accession>A0ACC1T653</accession>
<dbReference type="Proteomes" id="UP001148662">
    <property type="component" value="Unassembled WGS sequence"/>
</dbReference>
<protein>
    <submittedName>
        <fullName evidence="1">Uncharacterized protein</fullName>
    </submittedName>
</protein>
<evidence type="ECO:0000313" key="2">
    <source>
        <dbReference type="Proteomes" id="UP001148662"/>
    </source>
</evidence>
<comment type="caution">
    <text evidence="1">The sequence shown here is derived from an EMBL/GenBank/DDBJ whole genome shotgun (WGS) entry which is preliminary data.</text>
</comment>